<feature type="domain" description="DNA helicase Pif1-like DEAD-box helicase" evidence="2">
    <location>
        <begin position="56"/>
        <end position="191"/>
    </location>
</feature>
<name>A0A9N9B1Y4_9GLOM</name>
<evidence type="ECO:0000256" key="1">
    <source>
        <dbReference type="RuleBase" id="RU363044"/>
    </source>
</evidence>
<dbReference type="GO" id="GO:0006281">
    <property type="term" value="P:DNA repair"/>
    <property type="evidence" value="ECO:0007669"/>
    <property type="project" value="UniProtKB-KW"/>
</dbReference>
<gene>
    <name evidence="3" type="ORF">CPELLU_LOCUS4833</name>
</gene>
<proteinExistence type="inferred from homology"/>
<dbReference type="AlphaFoldDB" id="A0A9N9B1Y4"/>
<dbReference type="GO" id="GO:0006310">
    <property type="term" value="P:DNA recombination"/>
    <property type="evidence" value="ECO:0007669"/>
    <property type="project" value="UniProtKB-KW"/>
</dbReference>
<dbReference type="GO" id="GO:0000723">
    <property type="term" value="P:telomere maintenance"/>
    <property type="evidence" value="ECO:0007669"/>
    <property type="project" value="InterPro"/>
</dbReference>
<accession>A0A9N9B1Y4</accession>
<keyword evidence="1" id="KW-0067">ATP-binding</keyword>
<dbReference type="EC" id="5.6.2.3" evidence="1"/>
<dbReference type="Gene3D" id="3.40.50.300">
    <property type="entry name" value="P-loop containing nucleotide triphosphate hydrolases"/>
    <property type="match status" value="1"/>
</dbReference>
<dbReference type="EMBL" id="CAJVQA010002617">
    <property type="protein sequence ID" value="CAG8552809.1"/>
    <property type="molecule type" value="Genomic_DNA"/>
</dbReference>
<comment type="similarity">
    <text evidence="1">Belongs to the helicase family.</text>
</comment>
<organism evidence="3 4">
    <name type="scientific">Cetraspora pellucida</name>
    <dbReference type="NCBI Taxonomy" id="1433469"/>
    <lineage>
        <taxon>Eukaryota</taxon>
        <taxon>Fungi</taxon>
        <taxon>Fungi incertae sedis</taxon>
        <taxon>Mucoromycota</taxon>
        <taxon>Glomeromycotina</taxon>
        <taxon>Glomeromycetes</taxon>
        <taxon>Diversisporales</taxon>
        <taxon>Gigasporaceae</taxon>
        <taxon>Cetraspora</taxon>
    </lineage>
</organism>
<comment type="catalytic activity">
    <reaction evidence="1">
        <text>ATP + H2O = ADP + phosphate + H(+)</text>
        <dbReference type="Rhea" id="RHEA:13065"/>
        <dbReference type="ChEBI" id="CHEBI:15377"/>
        <dbReference type="ChEBI" id="CHEBI:15378"/>
        <dbReference type="ChEBI" id="CHEBI:30616"/>
        <dbReference type="ChEBI" id="CHEBI:43474"/>
        <dbReference type="ChEBI" id="CHEBI:456216"/>
        <dbReference type="EC" id="5.6.2.3"/>
    </reaction>
</comment>
<protein>
    <recommendedName>
        <fullName evidence="1">ATP-dependent DNA helicase</fullName>
        <ecNumber evidence="1">5.6.2.3</ecNumber>
    </recommendedName>
</protein>
<reference evidence="3" key="1">
    <citation type="submission" date="2021-06" db="EMBL/GenBank/DDBJ databases">
        <authorList>
            <person name="Kallberg Y."/>
            <person name="Tangrot J."/>
            <person name="Rosling A."/>
        </authorList>
    </citation>
    <scope>NUCLEOTIDE SEQUENCE</scope>
    <source>
        <strain evidence="3">FL966</strain>
    </source>
</reference>
<dbReference type="GO" id="GO:0016787">
    <property type="term" value="F:hydrolase activity"/>
    <property type="evidence" value="ECO:0007669"/>
    <property type="project" value="UniProtKB-KW"/>
</dbReference>
<dbReference type="GO" id="GO:0043139">
    <property type="term" value="F:5'-3' DNA helicase activity"/>
    <property type="evidence" value="ECO:0007669"/>
    <property type="project" value="UniProtKB-EC"/>
</dbReference>
<comment type="caution">
    <text evidence="3">The sequence shown here is derived from an EMBL/GenBank/DDBJ whole genome shotgun (WGS) entry which is preliminary data.</text>
</comment>
<dbReference type="InterPro" id="IPR027417">
    <property type="entry name" value="P-loop_NTPase"/>
</dbReference>
<evidence type="ECO:0000313" key="3">
    <source>
        <dbReference type="EMBL" id="CAG8552809.1"/>
    </source>
</evidence>
<dbReference type="SUPFAM" id="SSF52540">
    <property type="entry name" value="P-loop containing nucleoside triphosphate hydrolases"/>
    <property type="match status" value="1"/>
</dbReference>
<keyword evidence="4" id="KW-1185">Reference proteome</keyword>
<dbReference type="InterPro" id="IPR010285">
    <property type="entry name" value="DNA_helicase_pif1-like_DEAD"/>
</dbReference>
<dbReference type="Proteomes" id="UP000789759">
    <property type="component" value="Unassembled WGS sequence"/>
</dbReference>
<sequence>MTLEINFNENIINHINKFSTDLNNEQKKAYFLVYNHQQRNYPTSMNKPSQLLLYLSAPTGVTASNISGHTIHSACRFGFGENHKHTNTLSNKLLHQLQEFWSKIEYIIIDEISMIGQTLFAQFHAFLKKIKATDNHIPFTGMNILFASDFIQLPPVLDPALYMPNKITHISSSPDSQSLKYTKQKHSIRPSSINSKSVTNAAGRSLWLDVKHMIFLKKPMCQIEDLLFANILENIRNKDLTESHRSLIQSRILKDNQIIIPEWKDATFLVTRNDIRVQLNFDATREHACHFNQLLIYSCAIDFYNRTILNRKIRLKFLSTPDINENALCGILPLSIGMKVILTVNICTNDNLANRTQGILQQIIYDMNTIDLHSSSLHEKIIVLKNPPKYVVIELTYMICESYKNLHSNHVPVYPIKCSCIISAKDELSKKLLLI</sequence>
<keyword evidence="1" id="KW-0233">DNA recombination</keyword>
<keyword evidence="1" id="KW-0234">DNA repair</keyword>
<dbReference type="PANTHER" id="PTHR47642">
    <property type="entry name" value="ATP-DEPENDENT DNA HELICASE"/>
    <property type="match status" value="1"/>
</dbReference>
<evidence type="ECO:0000313" key="4">
    <source>
        <dbReference type="Proteomes" id="UP000789759"/>
    </source>
</evidence>
<keyword evidence="1" id="KW-0547">Nucleotide-binding</keyword>
<dbReference type="Pfam" id="PF05970">
    <property type="entry name" value="PIF1"/>
    <property type="match status" value="1"/>
</dbReference>
<keyword evidence="1" id="KW-0347">Helicase</keyword>
<keyword evidence="1" id="KW-0227">DNA damage</keyword>
<dbReference type="OrthoDB" id="2325450at2759"/>
<dbReference type="GO" id="GO:0005524">
    <property type="term" value="F:ATP binding"/>
    <property type="evidence" value="ECO:0007669"/>
    <property type="project" value="UniProtKB-KW"/>
</dbReference>
<comment type="cofactor">
    <cofactor evidence="1">
        <name>Mg(2+)</name>
        <dbReference type="ChEBI" id="CHEBI:18420"/>
    </cofactor>
</comment>
<evidence type="ECO:0000259" key="2">
    <source>
        <dbReference type="Pfam" id="PF05970"/>
    </source>
</evidence>
<keyword evidence="1" id="KW-0378">Hydrolase</keyword>
<dbReference type="InterPro" id="IPR051055">
    <property type="entry name" value="PIF1_helicase"/>
</dbReference>